<evidence type="ECO:0000256" key="1">
    <source>
        <dbReference type="SAM" id="MobiDB-lite"/>
    </source>
</evidence>
<feature type="region of interest" description="Disordered" evidence="1">
    <location>
        <begin position="198"/>
        <end position="222"/>
    </location>
</feature>
<reference evidence="2 3" key="1">
    <citation type="journal article" date="2015" name="Fungal Genet. Biol.">
        <title>Evolution of novel wood decay mechanisms in Agaricales revealed by the genome sequences of Fistulina hepatica and Cylindrobasidium torrendii.</title>
        <authorList>
            <person name="Floudas D."/>
            <person name="Held B.W."/>
            <person name="Riley R."/>
            <person name="Nagy L.G."/>
            <person name="Koehler G."/>
            <person name="Ransdell A.S."/>
            <person name="Younus H."/>
            <person name="Chow J."/>
            <person name="Chiniquy J."/>
            <person name="Lipzen A."/>
            <person name="Tritt A."/>
            <person name="Sun H."/>
            <person name="Haridas S."/>
            <person name="LaButti K."/>
            <person name="Ohm R.A."/>
            <person name="Kues U."/>
            <person name="Blanchette R.A."/>
            <person name="Grigoriev I.V."/>
            <person name="Minto R.E."/>
            <person name="Hibbett D.S."/>
        </authorList>
    </citation>
    <scope>NUCLEOTIDE SEQUENCE [LARGE SCALE GENOMIC DNA]</scope>
    <source>
        <strain evidence="2 3">FP15055 ss-10</strain>
    </source>
</reference>
<dbReference type="Proteomes" id="UP000054007">
    <property type="component" value="Unassembled WGS sequence"/>
</dbReference>
<dbReference type="AlphaFoldDB" id="A0A0D7AYA3"/>
<accession>A0A0D7AYA3</accession>
<evidence type="ECO:0000313" key="3">
    <source>
        <dbReference type="Proteomes" id="UP000054007"/>
    </source>
</evidence>
<feature type="compositionally biased region" description="Low complexity" evidence="1">
    <location>
        <begin position="299"/>
        <end position="308"/>
    </location>
</feature>
<sequence length="317" mass="36017">MSVFYRSCDISTQPTFVKPVEMQLLRYNDPSMRAFEYGAGLAHGEFQAETHCIENYVQVQPRLLPWHGFAFVPVDSVLEEIHAMFEYNFTHAQDARVRFHCLQSLRDTPYTFEMSGGYRDPLFTRHPVTGSVVKHTYPYPKLPLFKTAAHPCLTLFRAFCLYSISHPCVPRPLLMAISRSLARWRCSNPVPYYRPAVSPTPSDCPSLVPSTGTSSEEEEEEEEEVAEYESTVATWVQEVEPNESPMDVDVVSDAISKPTAIGSRFDLDNGEWVEVAGRTRPGLEVKAAPARETARTRAVRPSRLPRPVRTTRRTRRS</sequence>
<name>A0A0D7AYA3_9AGAR</name>
<gene>
    <name evidence="2" type="ORF">CYLTODRAFT_494269</name>
</gene>
<feature type="region of interest" description="Disordered" evidence="1">
    <location>
        <begin position="284"/>
        <end position="317"/>
    </location>
</feature>
<proteinExistence type="predicted"/>
<organism evidence="2 3">
    <name type="scientific">Cylindrobasidium torrendii FP15055 ss-10</name>
    <dbReference type="NCBI Taxonomy" id="1314674"/>
    <lineage>
        <taxon>Eukaryota</taxon>
        <taxon>Fungi</taxon>
        <taxon>Dikarya</taxon>
        <taxon>Basidiomycota</taxon>
        <taxon>Agaricomycotina</taxon>
        <taxon>Agaricomycetes</taxon>
        <taxon>Agaricomycetidae</taxon>
        <taxon>Agaricales</taxon>
        <taxon>Marasmiineae</taxon>
        <taxon>Physalacriaceae</taxon>
        <taxon>Cylindrobasidium</taxon>
    </lineage>
</organism>
<evidence type="ECO:0000313" key="2">
    <source>
        <dbReference type="EMBL" id="KIY62965.1"/>
    </source>
</evidence>
<dbReference type="EMBL" id="KN880732">
    <property type="protein sequence ID" value="KIY62965.1"/>
    <property type="molecule type" value="Genomic_DNA"/>
</dbReference>
<keyword evidence="3" id="KW-1185">Reference proteome</keyword>
<protein>
    <submittedName>
        <fullName evidence="2">Uncharacterized protein</fullName>
    </submittedName>
</protein>